<keyword evidence="1" id="KW-1133">Transmembrane helix</keyword>
<dbReference type="AlphaFoldDB" id="A0AA96JDW7"/>
<proteinExistence type="predicted"/>
<feature type="transmembrane region" description="Helical" evidence="1">
    <location>
        <begin position="20"/>
        <end position="43"/>
    </location>
</feature>
<feature type="transmembrane region" description="Helical" evidence="1">
    <location>
        <begin position="102"/>
        <end position="125"/>
    </location>
</feature>
<feature type="transmembrane region" description="Helical" evidence="1">
    <location>
        <begin position="76"/>
        <end position="96"/>
    </location>
</feature>
<sequence length="213" mass="23085">MLDRLFRTDSPFWQTMGLLYDVAVVNLLGLVLSIPIITAGPAITAAHDTARRVLEDRGDSAIRLLLHSFRTNLRQGMAVGAVALIAAIVTIGAWLLTTRSSLALPAAVLLTVLVLPTWTYAFAVLARFDNPWHRTIFVAFLLAFANLRWTALALVIDAALVGVAVATLTQMPQGIPVLVIFGYGALIFANTPILERAFRPQLDADAPQETTAR</sequence>
<protein>
    <submittedName>
        <fullName evidence="2">YesL family protein</fullName>
    </submittedName>
</protein>
<dbReference type="EMBL" id="CP134880">
    <property type="protein sequence ID" value="WNM28531.1"/>
    <property type="molecule type" value="Genomic_DNA"/>
</dbReference>
<keyword evidence="1" id="KW-0812">Transmembrane</keyword>
<name>A0AA96JDW7_9MICO</name>
<accession>A0AA96JDW7</accession>
<reference evidence="2" key="1">
    <citation type="submission" date="2023-09" db="EMBL/GenBank/DDBJ databases">
        <title>Demequina sp. a novel bacteria isolated from Capsicum annuum.</title>
        <authorList>
            <person name="Humaira Z."/>
            <person name="Lee J."/>
            <person name="Cho D."/>
        </authorList>
    </citation>
    <scope>NUCLEOTIDE SEQUENCE</scope>
    <source>
        <strain evidence="2">PMTSA13</strain>
    </source>
</reference>
<dbReference type="KEGG" id="dcp:RN607_05870"/>
<feature type="transmembrane region" description="Helical" evidence="1">
    <location>
        <begin position="137"/>
        <end position="168"/>
    </location>
</feature>
<evidence type="ECO:0000313" key="2">
    <source>
        <dbReference type="EMBL" id="WNM28531.1"/>
    </source>
</evidence>
<dbReference type="RefSeq" id="WP_313545010.1">
    <property type="nucleotide sequence ID" value="NZ_CP134880.1"/>
</dbReference>
<dbReference type="Proteomes" id="UP001303408">
    <property type="component" value="Chromosome"/>
</dbReference>
<keyword evidence="1" id="KW-0472">Membrane</keyword>
<dbReference type="InterPro" id="IPR006938">
    <property type="entry name" value="DUF624"/>
</dbReference>
<organism evidence="2">
    <name type="scientific">Demequina capsici</name>
    <dbReference type="NCBI Taxonomy" id="3075620"/>
    <lineage>
        <taxon>Bacteria</taxon>
        <taxon>Bacillati</taxon>
        <taxon>Actinomycetota</taxon>
        <taxon>Actinomycetes</taxon>
        <taxon>Micrococcales</taxon>
        <taxon>Demequinaceae</taxon>
        <taxon>Demequina</taxon>
    </lineage>
</organism>
<dbReference type="Pfam" id="PF04854">
    <property type="entry name" value="DUF624"/>
    <property type="match status" value="1"/>
</dbReference>
<gene>
    <name evidence="2" type="ORF">RN607_05870</name>
</gene>
<evidence type="ECO:0000256" key="1">
    <source>
        <dbReference type="SAM" id="Phobius"/>
    </source>
</evidence>
<feature type="transmembrane region" description="Helical" evidence="1">
    <location>
        <begin position="174"/>
        <end position="194"/>
    </location>
</feature>